<protein>
    <recommendedName>
        <fullName evidence="1">Primase C-terminal 1 domain-containing protein</fullName>
    </recommendedName>
</protein>
<dbReference type="EMBL" id="BART01026435">
    <property type="protein sequence ID" value="GAG96870.1"/>
    <property type="molecule type" value="Genomic_DNA"/>
</dbReference>
<accession>X1BPD8</accession>
<proteinExistence type="predicted"/>
<comment type="caution">
    <text evidence="2">The sequence shown here is derived from an EMBL/GenBank/DDBJ whole genome shotgun (WGS) entry which is preliminary data.</text>
</comment>
<evidence type="ECO:0000259" key="1">
    <source>
        <dbReference type="SMART" id="SM00942"/>
    </source>
</evidence>
<reference evidence="2" key="1">
    <citation type="journal article" date="2014" name="Front. Microbiol.">
        <title>High frequency of phylogenetically diverse reductive dehalogenase-homologous genes in deep subseafloor sedimentary metagenomes.</title>
        <authorList>
            <person name="Kawai M."/>
            <person name="Futagami T."/>
            <person name="Toyoda A."/>
            <person name="Takaki Y."/>
            <person name="Nishi S."/>
            <person name="Hori S."/>
            <person name="Arai W."/>
            <person name="Tsubouchi T."/>
            <person name="Morono Y."/>
            <person name="Uchiyama I."/>
            <person name="Ito T."/>
            <person name="Fujiyama A."/>
            <person name="Inagaki F."/>
            <person name="Takami H."/>
        </authorList>
    </citation>
    <scope>NUCLEOTIDE SEQUENCE</scope>
    <source>
        <strain evidence="2">Expedition CK06-06</strain>
    </source>
</reference>
<name>X1BPD8_9ZZZZ</name>
<dbReference type="SMART" id="SM00942">
    <property type="entry name" value="PriCT_1"/>
    <property type="match status" value="1"/>
</dbReference>
<dbReference type="Pfam" id="PF08708">
    <property type="entry name" value="PriCT_1"/>
    <property type="match status" value="1"/>
</dbReference>
<dbReference type="AlphaFoldDB" id="X1BPD8"/>
<sequence length="278" mass="32615">APNSIHPSGKKYEIIKSMDITKIDKIVIDRAFKQFYTIEQLKKQTIIEGTSEGLRNESMFKIACSLKSKDLSAEETLATLKSINEKNTPPLPEHEIKQIIQSAYSYKIQKKIERAFEEGFSYLMAADNFLKMCPMFYDNSRLWWIWDENECFWKNIDETDLLNAYSEVTGTVTITKGKVKNQVITALQMKAKKNHPKEAKIKYIQFKDKVVNIDDNKIYPVENRFFFTNPIPWKIGKSDKTPVMDKLFEEWVGKDYVQTLYEILAYCCYRNYPIQVLF</sequence>
<dbReference type="InterPro" id="IPR014820">
    <property type="entry name" value="PriCT_1"/>
</dbReference>
<organism evidence="2">
    <name type="scientific">marine sediment metagenome</name>
    <dbReference type="NCBI Taxonomy" id="412755"/>
    <lineage>
        <taxon>unclassified sequences</taxon>
        <taxon>metagenomes</taxon>
        <taxon>ecological metagenomes</taxon>
    </lineage>
</organism>
<feature type="domain" description="Primase C-terminal 1" evidence="1">
    <location>
        <begin position="45"/>
        <end position="109"/>
    </location>
</feature>
<feature type="non-terminal residue" evidence="2">
    <location>
        <position position="1"/>
    </location>
</feature>
<gene>
    <name evidence="2" type="ORF">S01H4_47157</name>
</gene>
<evidence type="ECO:0000313" key="2">
    <source>
        <dbReference type="EMBL" id="GAG96870.1"/>
    </source>
</evidence>
<feature type="non-terminal residue" evidence="2">
    <location>
        <position position="278"/>
    </location>
</feature>